<protein>
    <submittedName>
        <fullName evidence="1">Selenium binding protein</fullName>
    </submittedName>
</protein>
<proteinExistence type="predicted"/>
<accession>A0A6G6SM23</accession>
<keyword evidence="2" id="KW-1185">Reference proteome</keyword>
<evidence type="ECO:0000313" key="1">
    <source>
        <dbReference type="EMBL" id="QIF95794.1"/>
    </source>
</evidence>
<organism evidence="1 2">
    <name type="scientific">Proteus vulgaris</name>
    <dbReference type="NCBI Taxonomy" id="585"/>
    <lineage>
        <taxon>Bacteria</taxon>
        <taxon>Pseudomonadati</taxon>
        <taxon>Pseudomonadota</taxon>
        <taxon>Gammaproteobacteria</taxon>
        <taxon>Enterobacterales</taxon>
        <taxon>Morganellaceae</taxon>
        <taxon>Proteus</taxon>
    </lineage>
</organism>
<dbReference type="Proteomes" id="UP000503287">
    <property type="component" value="Chromosome"/>
</dbReference>
<dbReference type="RefSeq" id="WP_164526829.1">
    <property type="nucleotide sequence ID" value="NZ_CP047344.1"/>
</dbReference>
<name>A0A6G6SM23_PROVU</name>
<reference evidence="1 2" key="1">
    <citation type="submission" date="2020-01" db="EMBL/GenBank/DDBJ databases">
        <title>The genomic epidemiology of tigecycline resistance gene tet(X) variants in a swine farm in China.</title>
        <authorList>
            <person name="Peng K."/>
            <person name="Li R."/>
        </authorList>
    </citation>
    <scope>NUCLEOTIDE SEQUENCE [LARGE SCALE GENOMIC DNA]</scope>
    <source>
        <strain evidence="1 2">ZN3</strain>
    </source>
</reference>
<dbReference type="AlphaFoldDB" id="A0A6G6SM23"/>
<evidence type="ECO:0000313" key="2">
    <source>
        <dbReference type="Proteomes" id="UP000503287"/>
    </source>
</evidence>
<sequence length="148" mass="17703">MYEEYTTQALPSKKYRELLGTCFCVFNSNNNFVIENILRLDKDKKYSWHILIDKETGQLLDDVKQTINQISGLEIADRFYEVMEMRNRLVRSYQVSAEECDVSDDEDNQILATKYSNGKQEYITEDFLFYFIDKNKELSERLYELRDL</sequence>
<gene>
    <name evidence="1" type="ORF">GTH24_18690</name>
</gene>
<dbReference type="EMBL" id="CP047344">
    <property type="protein sequence ID" value="QIF95794.1"/>
    <property type="molecule type" value="Genomic_DNA"/>
</dbReference>